<evidence type="ECO:0000313" key="3">
    <source>
        <dbReference type="EMBL" id="CAE6736435.1"/>
    </source>
</evidence>
<dbReference type="EC" id="1.4.3.-" evidence="3"/>
<evidence type="ECO:0000259" key="2">
    <source>
        <dbReference type="Pfam" id="PF01266"/>
    </source>
</evidence>
<dbReference type="GO" id="GO:0016491">
    <property type="term" value="F:oxidoreductase activity"/>
    <property type="evidence" value="ECO:0007669"/>
    <property type="project" value="UniProtKB-KW"/>
</dbReference>
<sequence length="430" mass="47068">MLKFENQAHVPSYYAATANDRTCHQPLDASVSADVCVIGGGLTGLSTALNLAERGYSVVLLEASKIGWGASGRNGGQLIAGYSCDIDTFSSCMPEEDVRRIWAMGLESVELVKERVAKHRIDCDLTLGYLTAANKPRHVDALRAWREAAESRFGYQGYRYVERDEMRQVVASDRYLGGLHYDGSGHLHPLNYTLGLARAARDAGVSIHEDTSAQAIGKTAQGHRVTSARGQLDARYVVLAGNAYLGRLAPALARKIMPVATYLIATEPLGEARASDTMPTDAAISDCNAALDYFRLTKDRRMLWGGKASSSTRTPRELAAAMRRDMLKTFPQLADAKIDYAWGGFVDATMNRAPHFGRLEPTVYFAQGFSGHGVNVTGLAGRLIAEAIDAQAARFDLFGKIRHRDFPGGRLLRSPMLMLAMTWHRMMDAF</sequence>
<dbReference type="GO" id="GO:0005737">
    <property type="term" value="C:cytoplasm"/>
    <property type="evidence" value="ECO:0007669"/>
    <property type="project" value="TreeGrafter"/>
</dbReference>
<dbReference type="Gene3D" id="3.30.9.10">
    <property type="entry name" value="D-Amino Acid Oxidase, subunit A, domain 2"/>
    <property type="match status" value="1"/>
</dbReference>
<dbReference type="Proteomes" id="UP000198844">
    <property type="component" value="Unassembled WGS sequence"/>
</dbReference>
<dbReference type="EMBL" id="FPBH01000019">
    <property type="protein sequence ID" value="SFU22930.1"/>
    <property type="molecule type" value="Genomic_DNA"/>
</dbReference>
<proteinExistence type="predicted"/>
<reference evidence="3 6" key="2">
    <citation type="submission" date="2021-02" db="EMBL/GenBank/DDBJ databases">
        <authorList>
            <person name="Vanwijnsberghe S."/>
        </authorList>
    </citation>
    <scope>NUCLEOTIDE SEQUENCE [LARGE SCALE GENOMIC DNA]</scope>
    <source>
        <strain evidence="3 6">R-69658</strain>
    </source>
</reference>
<name>A0A1I7EG71_9BURK</name>
<keyword evidence="1 3" id="KW-0560">Oxidoreductase</keyword>
<evidence type="ECO:0000313" key="4">
    <source>
        <dbReference type="EMBL" id="SFU22930.1"/>
    </source>
</evidence>
<dbReference type="RefSeq" id="WP_093640073.1">
    <property type="nucleotide sequence ID" value="NZ_CAJNAU010000014.1"/>
</dbReference>
<gene>
    <name evidence="3" type="primary">puuB_3</name>
    <name evidence="3" type="ORF">R69658_02058</name>
    <name evidence="4" type="ORF">SAMN05192563_1019120</name>
</gene>
<accession>A0A1I7EG71</accession>
<dbReference type="PANTHER" id="PTHR13847">
    <property type="entry name" value="SARCOSINE DEHYDROGENASE-RELATED"/>
    <property type="match status" value="1"/>
</dbReference>
<dbReference type="Gene3D" id="3.50.50.60">
    <property type="entry name" value="FAD/NAD(P)-binding domain"/>
    <property type="match status" value="1"/>
</dbReference>
<dbReference type="InterPro" id="IPR006076">
    <property type="entry name" value="FAD-dep_OxRdtase"/>
</dbReference>
<evidence type="ECO:0000313" key="6">
    <source>
        <dbReference type="Proteomes" id="UP000674425"/>
    </source>
</evidence>
<dbReference type="EMBL" id="CAJNAU010000014">
    <property type="protein sequence ID" value="CAE6736435.1"/>
    <property type="molecule type" value="Genomic_DNA"/>
</dbReference>
<dbReference type="InterPro" id="IPR036188">
    <property type="entry name" value="FAD/NAD-bd_sf"/>
</dbReference>
<dbReference type="PANTHER" id="PTHR13847:SF281">
    <property type="entry name" value="FAD DEPENDENT OXIDOREDUCTASE DOMAIN-CONTAINING PROTEIN"/>
    <property type="match status" value="1"/>
</dbReference>
<evidence type="ECO:0000313" key="5">
    <source>
        <dbReference type="Proteomes" id="UP000198844"/>
    </source>
</evidence>
<evidence type="ECO:0000256" key="1">
    <source>
        <dbReference type="ARBA" id="ARBA00023002"/>
    </source>
</evidence>
<protein>
    <submittedName>
        <fullName evidence="4">Gamma-glutamylputrescine oxidase</fullName>
    </submittedName>
    <submittedName>
        <fullName evidence="3">Gamma-glutamylputrescine oxidoreductase</fullName>
        <ecNumber evidence="3">1.4.3.-</ecNumber>
    </submittedName>
</protein>
<dbReference type="Proteomes" id="UP000674425">
    <property type="component" value="Unassembled WGS sequence"/>
</dbReference>
<dbReference type="Pfam" id="PF01266">
    <property type="entry name" value="DAO"/>
    <property type="match status" value="1"/>
</dbReference>
<organism evidence="4 5">
    <name type="scientific">Paraburkholderia aspalathi</name>
    <dbReference type="NCBI Taxonomy" id="1324617"/>
    <lineage>
        <taxon>Bacteria</taxon>
        <taxon>Pseudomonadati</taxon>
        <taxon>Pseudomonadota</taxon>
        <taxon>Betaproteobacteria</taxon>
        <taxon>Burkholderiales</taxon>
        <taxon>Burkholderiaceae</taxon>
        <taxon>Paraburkholderia</taxon>
    </lineage>
</organism>
<reference evidence="4 5" key="1">
    <citation type="submission" date="2016-10" db="EMBL/GenBank/DDBJ databases">
        <authorList>
            <person name="de Groot N.N."/>
        </authorList>
    </citation>
    <scope>NUCLEOTIDE SEQUENCE [LARGE SCALE GENOMIC DNA]</scope>
    <source>
        <strain evidence="4 5">LMG 27731</strain>
    </source>
</reference>
<feature type="domain" description="FAD dependent oxidoreductase" evidence="2">
    <location>
        <begin position="34"/>
        <end position="386"/>
    </location>
</feature>
<dbReference type="AlphaFoldDB" id="A0A1I7EG71"/>
<dbReference type="OrthoDB" id="9342835at2"/>
<keyword evidence="6" id="KW-1185">Reference proteome</keyword>
<dbReference type="SUPFAM" id="SSF51905">
    <property type="entry name" value="FAD/NAD(P)-binding domain"/>
    <property type="match status" value="1"/>
</dbReference>